<evidence type="ECO:0000256" key="1">
    <source>
        <dbReference type="SAM" id="MobiDB-lite"/>
    </source>
</evidence>
<sequence length="111" mass="12592">MDEAIVNEKPRQIRVDQAVIVGVRESFRNLENRVLRAIYNERIVIRQLNIVTERCGVGVGEQMRRRVGWSMIRGAAASSPTWWCRGYAPREAPTPASMPNQASDTTVLRPD</sequence>
<evidence type="ECO:0000313" key="2">
    <source>
        <dbReference type="EMBL" id="OSS43520.1"/>
    </source>
</evidence>
<accession>A0A1Y2LIG5</accession>
<dbReference type="AlphaFoldDB" id="A0A1Y2LIG5"/>
<protein>
    <submittedName>
        <fullName evidence="2">Uncharacterized protein</fullName>
    </submittedName>
</protein>
<gene>
    <name evidence="2" type="ORF">B5807_11885</name>
</gene>
<feature type="compositionally biased region" description="Polar residues" evidence="1">
    <location>
        <begin position="97"/>
        <end position="111"/>
    </location>
</feature>
<dbReference type="Proteomes" id="UP000193240">
    <property type="component" value="Unassembled WGS sequence"/>
</dbReference>
<name>A0A1Y2LIG5_EPING</name>
<dbReference type="EMBL" id="KZ107864">
    <property type="protein sequence ID" value="OSS43520.1"/>
    <property type="molecule type" value="Genomic_DNA"/>
</dbReference>
<dbReference type="InParanoid" id="A0A1Y2LIG5"/>
<proteinExistence type="predicted"/>
<feature type="region of interest" description="Disordered" evidence="1">
    <location>
        <begin position="88"/>
        <end position="111"/>
    </location>
</feature>
<organism evidence="2 3">
    <name type="scientific">Epicoccum nigrum</name>
    <name type="common">Soil fungus</name>
    <name type="synonym">Epicoccum purpurascens</name>
    <dbReference type="NCBI Taxonomy" id="105696"/>
    <lineage>
        <taxon>Eukaryota</taxon>
        <taxon>Fungi</taxon>
        <taxon>Dikarya</taxon>
        <taxon>Ascomycota</taxon>
        <taxon>Pezizomycotina</taxon>
        <taxon>Dothideomycetes</taxon>
        <taxon>Pleosporomycetidae</taxon>
        <taxon>Pleosporales</taxon>
        <taxon>Pleosporineae</taxon>
        <taxon>Didymellaceae</taxon>
        <taxon>Epicoccum</taxon>
    </lineage>
</organism>
<evidence type="ECO:0000313" key="3">
    <source>
        <dbReference type="Proteomes" id="UP000193240"/>
    </source>
</evidence>
<keyword evidence="3" id="KW-1185">Reference proteome</keyword>
<reference evidence="2 3" key="1">
    <citation type="journal article" date="2017" name="Genome Announc.">
        <title>Genome sequence of the saprophytic ascomycete Epicoccum nigrum ICMP 19927 strain isolated from New Zealand.</title>
        <authorList>
            <person name="Fokin M."/>
            <person name="Fleetwood D."/>
            <person name="Weir B.S."/>
            <person name="Villas-Boas S.G."/>
        </authorList>
    </citation>
    <scope>NUCLEOTIDE SEQUENCE [LARGE SCALE GENOMIC DNA]</scope>
    <source>
        <strain evidence="2 3">ICMP 19927</strain>
    </source>
</reference>